<dbReference type="Pfam" id="PF02790">
    <property type="entry name" value="COX2_TM"/>
    <property type="match status" value="1"/>
</dbReference>
<dbReference type="PANTHER" id="PTHR22888">
    <property type="entry name" value="CYTOCHROME C OXIDASE, SUBUNIT II"/>
    <property type="match status" value="1"/>
</dbReference>
<reference evidence="23 24" key="1">
    <citation type="submission" date="2023-07" db="EMBL/GenBank/DDBJ databases">
        <title>Genomic Encyclopedia of Type Strains, Phase IV (KMG-IV): sequencing the most valuable type-strain genomes for metagenomic binning, comparative biology and taxonomic classification.</title>
        <authorList>
            <person name="Goeker M."/>
        </authorList>
    </citation>
    <scope>NUCLEOTIDE SEQUENCE [LARGE SCALE GENOMIC DNA]</scope>
    <source>
        <strain evidence="23 24">DSM 17740</strain>
    </source>
</reference>
<dbReference type="InterPro" id="IPR001505">
    <property type="entry name" value="Copper_CuA"/>
</dbReference>
<evidence type="ECO:0000256" key="6">
    <source>
        <dbReference type="ARBA" id="ARBA00022692"/>
    </source>
</evidence>
<keyword evidence="9 17" id="KW-0249">Electron transport</keyword>
<feature type="transmembrane region" description="Helical" evidence="19">
    <location>
        <begin position="73"/>
        <end position="93"/>
    </location>
</feature>
<dbReference type="InterPro" id="IPR011759">
    <property type="entry name" value="Cyt_c_oxidase_su2_TM_dom"/>
</dbReference>
<gene>
    <name evidence="23" type="ORF">J2S00_000110</name>
</gene>
<dbReference type="PRINTS" id="PR01166">
    <property type="entry name" value="CYCOXIDASEII"/>
</dbReference>
<evidence type="ECO:0000256" key="3">
    <source>
        <dbReference type="ARBA" id="ARBA00022448"/>
    </source>
</evidence>
<evidence type="ECO:0000256" key="14">
    <source>
        <dbReference type="ARBA" id="ARBA00024688"/>
    </source>
</evidence>
<comment type="catalytic activity">
    <reaction evidence="15 18">
        <text>4 Fe(II)-[cytochrome c] + O2 + 8 H(+)(in) = 4 Fe(III)-[cytochrome c] + 2 H2O + 4 H(+)(out)</text>
        <dbReference type="Rhea" id="RHEA:11436"/>
        <dbReference type="Rhea" id="RHEA-COMP:10350"/>
        <dbReference type="Rhea" id="RHEA-COMP:14399"/>
        <dbReference type="ChEBI" id="CHEBI:15377"/>
        <dbReference type="ChEBI" id="CHEBI:15378"/>
        <dbReference type="ChEBI" id="CHEBI:15379"/>
        <dbReference type="ChEBI" id="CHEBI:29033"/>
        <dbReference type="ChEBI" id="CHEBI:29034"/>
        <dbReference type="EC" id="7.1.1.9"/>
    </reaction>
</comment>
<dbReference type="CDD" id="cd04213">
    <property type="entry name" value="CuRO_CcO_Caa3_II"/>
    <property type="match status" value="1"/>
</dbReference>
<evidence type="ECO:0000256" key="9">
    <source>
        <dbReference type="ARBA" id="ARBA00022982"/>
    </source>
</evidence>
<feature type="domain" description="Cytochrome c" evidence="22">
    <location>
        <begin position="274"/>
        <end position="364"/>
    </location>
</feature>
<keyword evidence="5 17" id="KW-0679">Respiratory chain</keyword>
<dbReference type="NCBIfam" id="TIGR02866">
    <property type="entry name" value="CoxB"/>
    <property type="match status" value="1"/>
</dbReference>
<keyword evidence="13 19" id="KW-0472">Membrane</keyword>
<dbReference type="SUPFAM" id="SSF81464">
    <property type="entry name" value="Cytochrome c oxidase subunit II-like, transmembrane region"/>
    <property type="match status" value="1"/>
</dbReference>
<feature type="transmembrane region" description="Helical" evidence="19">
    <location>
        <begin position="114"/>
        <end position="135"/>
    </location>
</feature>
<dbReference type="Proteomes" id="UP001232445">
    <property type="component" value="Unassembled WGS sequence"/>
</dbReference>
<dbReference type="InterPro" id="IPR034236">
    <property type="entry name" value="CuRO_CcO_Caa3_II"/>
</dbReference>
<keyword evidence="12 18" id="KW-0186">Copper</keyword>
<evidence type="ECO:0000256" key="19">
    <source>
        <dbReference type="SAM" id="Phobius"/>
    </source>
</evidence>
<evidence type="ECO:0000256" key="15">
    <source>
        <dbReference type="ARBA" id="ARBA00047816"/>
    </source>
</evidence>
<keyword evidence="6 17" id="KW-0812">Transmembrane</keyword>
<evidence type="ECO:0000256" key="13">
    <source>
        <dbReference type="ARBA" id="ARBA00023136"/>
    </source>
</evidence>
<name>A0ABU0CLQ3_9BACI</name>
<evidence type="ECO:0000256" key="17">
    <source>
        <dbReference type="RuleBase" id="RU000456"/>
    </source>
</evidence>
<dbReference type="InterPro" id="IPR036257">
    <property type="entry name" value="Cyt_c_oxidase_su2_TM_sf"/>
</dbReference>
<comment type="cofactor">
    <cofactor evidence="18">
        <name>Cu cation</name>
        <dbReference type="ChEBI" id="CHEBI:23378"/>
    </cofactor>
    <text evidence="18">Binds a copper A center.</text>
</comment>
<dbReference type="EMBL" id="JAUSUQ010000001">
    <property type="protein sequence ID" value="MDQ0337340.1"/>
    <property type="molecule type" value="Genomic_DNA"/>
</dbReference>
<dbReference type="InterPro" id="IPR014222">
    <property type="entry name" value="Cyt_c_oxidase_su2"/>
</dbReference>
<evidence type="ECO:0000256" key="18">
    <source>
        <dbReference type="RuleBase" id="RU004024"/>
    </source>
</evidence>
<dbReference type="SUPFAM" id="SSF46626">
    <property type="entry name" value="Cytochrome c"/>
    <property type="match status" value="1"/>
</dbReference>
<evidence type="ECO:0000256" key="1">
    <source>
        <dbReference type="ARBA" id="ARBA00004141"/>
    </source>
</evidence>
<keyword evidence="4 16" id="KW-0349">Heme</keyword>
<comment type="caution">
    <text evidence="23">The sequence shown here is derived from an EMBL/GenBank/DDBJ whole genome shotgun (WGS) entry which is preliminary data.</text>
</comment>
<evidence type="ECO:0000256" key="16">
    <source>
        <dbReference type="PROSITE-ProRule" id="PRU00433"/>
    </source>
</evidence>
<comment type="similarity">
    <text evidence="2 17">Belongs to the cytochrome c oxidase subunit 2 family.</text>
</comment>
<keyword evidence="8" id="KW-1278">Translocase</keyword>
<evidence type="ECO:0000256" key="11">
    <source>
        <dbReference type="ARBA" id="ARBA00023004"/>
    </source>
</evidence>
<keyword evidence="7 16" id="KW-0479">Metal-binding</keyword>
<comment type="subcellular location">
    <subcellularLocation>
        <location evidence="17">Cell membrane</location>
        <topology evidence="17">Multi-pass membrane protein</topology>
    </subcellularLocation>
    <subcellularLocation>
        <location evidence="1">Membrane</location>
        <topology evidence="1">Multi-pass membrane protein</topology>
    </subcellularLocation>
</comment>
<evidence type="ECO:0000256" key="5">
    <source>
        <dbReference type="ARBA" id="ARBA00022660"/>
    </source>
</evidence>
<dbReference type="InterPro" id="IPR036909">
    <property type="entry name" value="Cyt_c-like_dom_sf"/>
</dbReference>
<dbReference type="PROSITE" id="PS50857">
    <property type="entry name" value="COX2_CUA"/>
    <property type="match status" value="1"/>
</dbReference>
<keyword evidence="10 19" id="KW-1133">Transmembrane helix</keyword>
<protein>
    <recommendedName>
        <fullName evidence="18">Cytochrome c oxidase subunit 2</fullName>
        <ecNumber evidence="18">7.1.1.9</ecNumber>
    </recommendedName>
</protein>
<evidence type="ECO:0000259" key="21">
    <source>
        <dbReference type="PROSITE" id="PS50999"/>
    </source>
</evidence>
<feature type="domain" description="Cytochrome oxidase subunit II copper A binding" evidence="20">
    <location>
        <begin position="151"/>
        <end position="263"/>
    </location>
</feature>
<evidence type="ECO:0000313" key="23">
    <source>
        <dbReference type="EMBL" id="MDQ0337340.1"/>
    </source>
</evidence>
<evidence type="ECO:0000256" key="2">
    <source>
        <dbReference type="ARBA" id="ARBA00007866"/>
    </source>
</evidence>
<accession>A0ABU0CLQ3</accession>
<keyword evidence="11 16" id="KW-0408">Iron</keyword>
<dbReference type="Pfam" id="PF00116">
    <property type="entry name" value="COX2"/>
    <property type="match status" value="1"/>
</dbReference>
<organism evidence="23 24">
    <name type="scientific">Caldalkalibacillus uzonensis</name>
    <dbReference type="NCBI Taxonomy" id="353224"/>
    <lineage>
        <taxon>Bacteria</taxon>
        <taxon>Bacillati</taxon>
        <taxon>Bacillota</taxon>
        <taxon>Bacilli</taxon>
        <taxon>Bacillales</taxon>
        <taxon>Bacillaceae</taxon>
        <taxon>Caldalkalibacillus</taxon>
    </lineage>
</organism>
<evidence type="ECO:0000256" key="10">
    <source>
        <dbReference type="ARBA" id="ARBA00022989"/>
    </source>
</evidence>
<dbReference type="Gene3D" id="1.10.287.90">
    <property type="match status" value="1"/>
</dbReference>
<dbReference type="InterPro" id="IPR009056">
    <property type="entry name" value="Cyt_c-like_dom"/>
</dbReference>
<evidence type="ECO:0000256" key="4">
    <source>
        <dbReference type="ARBA" id="ARBA00022617"/>
    </source>
</evidence>
<proteinExistence type="inferred from homology"/>
<keyword evidence="3 17" id="KW-0813">Transport</keyword>
<evidence type="ECO:0000313" key="24">
    <source>
        <dbReference type="Proteomes" id="UP001232445"/>
    </source>
</evidence>
<sequence>MTGCWRQDGQMVDNDTTEKESGVDGLMSRSMWRSLFLFLVLALVLTGCGKPYLSALDPAGPVAEKQFSLIKLSLYIMIGVLAVVMIIYVYVLIKFRQRPGQDGYPEQVEGSHTLEIIWTVIPIILLIILAIPTVVTTFSLAESYSDEEEAGDALLIKVTAHQYWWEVEYPDQGIVTAQDIYIPTGQRVYFELTSKDVIHSFWVPSLGGKTDTNPGLTNNMWLKASEPGVYHGKCAELCGPSHALMDFKVIAVEPEQFEQWVATMTEYDDKPKTALAEEGRAIFEQSCIACHATDGVTKSPYPNLAGFGDREMIAGILQHNEENLARWISNPEEVKEGNQMPSATELGLSENDIEALVEYLMQLKLQ</sequence>
<dbReference type="Gene3D" id="2.60.40.420">
    <property type="entry name" value="Cupredoxins - blue copper proteins"/>
    <property type="match status" value="1"/>
</dbReference>
<dbReference type="PROSITE" id="PS00078">
    <property type="entry name" value="COX2"/>
    <property type="match status" value="1"/>
</dbReference>
<dbReference type="EC" id="7.1.1.9" evidence="18"/>
<dbReference type="Pfam" id="PF00034">
    <property type="entry name" value="Cytochrom_C"/>
    <property type="match status" value="1"/>
</dbReference>
<evidence type="ECO:0000259" key="22">
    <source>
        <dbReference type="PROSITE" id="PS51007"/>
    </source>
</evidence>
<evidence type="ECO:0000259" key="20">
    <source>
        <dbReference type="PROSITE" id="PS50857"/>
    </source>
</evidence>
<feature type="domain" description="Cytochrome oxidase subunit II transmembrane region profile" evidence="21">
    <location>
        <begin position="47"/>
        <end position="144"/>
    </location>
</feature>
<dbReference type="InterPro" id="IPR045187">
    <property type="entry name" value="CcO_II"/>
</dbReference>
<keyword evidence="24" id="KW-1185">Reference proteome</keyword>
<dbReference type="PANTHER" id="PTHR22888:SF10">
    <property type="entry name" value="CYTOCHROME C OXIDASE SUBUNIT 2"/>
    <property type="match status" value="1"/>
</dbReference>
<feature type="transmembrane region" description="Helical" evidence="19">
    <location>
        <begin position="35"/>
        <end position="53"/>
    </location>
</feature>
<evidence type="ECO:0000256" key="8">
    <source>
        <dbReference type="ARBA" id="ARBA00022967"/>
    </source>
</evidence>
<dbReference type="SUPFAM" id="SSF49503">
    <property type="entry name" value="Cupredoxins"/>
    <property type="match status" value="1"/>
</dbReference>
<evidence type="ECO:0000256" key="7">
    <source>
        <dbReference type="ARBA" id="ARBA00022723"/>
    </source>
</evidence>
<dbReference type="InterPro" id="IPR002429">
    <property type="entry name" value="CcO_II-like_C"/>
</dbReference>
<dbReference type="InterPro" id="IPR008972">
    <property type="entry name" value="Cupredoxin"/>
</dbReference>
<dbReference type="PROSITE" id="PS50999">
    <property type="entry name" value="COX2_TM"/>
    <property type="match status" value="1"/>
</dbReference>
<evidence type="ECO:0000256" key="12">
    <source>
        <dbReference type="ARBA" id="ARBA00023008"/>
    </source>
</evidence>
<dbReference type="PROSITE" id="PS51007">
    <property type="entry name" value="CYTC"/>
    <property type="match status" value="1"/>
</dbReference>
<comment type="function">
    <text evidence="14 18">Subunits I and II form the functional core of the enzyme complex. Electrons originating in cytochrome c are transferred via heme a and Cu(A) to the binuclear center formed by heme a3 and Cu(B).</text>
</comment>